<accession>A0A2W2GIR9</accession>
<keyword evidence="2" id="KW-1185">Reference proteome</keyword>
<dbReference type="EMBL" id="POUA01000192">
    <property type="protein sequence ID" value="PZG40055.1"/>
    <property type="molecule type" value="Genomic_DNA"/>
</dbReference>
<sequence length="113" mass="11923">MTRTTSTATVATDRPARYGKQLVNHLGRHQGGGWSEESGSGWIVFGAGRTEVTCAEGALELRLDGDADEMAGLEDVVGRHLVRFGAKDELVVRWVRADSTPGTEQGAGAAPAD</sequence>
<comment type="caution">
    <text evidence="1">The sequence shown here is derived from an EMBL/GenBank/DDBJ whole genome shotgun (WGS) entry which is preliminary data.</text>
</comment>
<protein>
    <submittedName>
        <fullName evidence="1">DUF2218 domain-containing protein</fullName>
    </submittedName>
</protein>
<dbReference type="Proteomes" id="UP000248544">
    <property type="component" value="Unassembled WGS sequence"/>
</dbReference>
<organism evidence="1 2">
    <name type="scientific">Spongiactinospora gelatinilytica</name>
    <dbReference type="NCBI Taxonomy" id="2666298"/>
    <lineage>
        <taxon>Bacteria</taxon>
        <taxon>Bacillati</taxon>
        <taxon>Actinomycetota</taxon>
        <taxon>Actinomycetes</taxon>
        <taxon>Streptosporangiales</taxon>
        <taxon>Streptosporangiaceae</taxon>
        <taxon>Spongiactinospora</taxon>
    </lineage>
</organism>
<gene>
    <name evidence="1" type="ORF">C1I98_22700</name>
</gene>
<name>A0A2W2GIR9_9ACTN</name>
<dbReference type="InterPro" id="IPR014543">
    <property type="entry name" value="UCP028291"/>
</dbReference>
<dbReference type="Gene3D" id="3.30.310.50">
    <property type="entry name" value="Alpha-D-phosphohexomutase, C-terminal domain"/>
    <property type="match status" value="1"/>
</dbReference>
<proteinExistence type="predicted"/>
<dbReference type="AlphaFoldDB" id="A0A2W2GIR9"/>
<reference evidence="1 2" key="1">
    <citation type="submission" date="2018-01" db="EMBL/GenBank/DDBJ databases">
        <title>Draft genome sequence of Sphaerisporangium sp. 7K107.</title>
        <authorList>
            <person name="Sahin N."/>
            <person name="Saygin H."/>
            <person name="Ay H."/>
        </authorList>
    </citation>
    <scope>NUCLEOTIDE SEQUENCE [LARGE SCALE GENOMIC DNA]</scope>
    <source>
        <strain evidence="1 2">7K107</strain>
    </source>
</reference>
<dbReference type="Pfam" id="PF09981">
    <property type="entry name" value="DUF2218"/>
    <property type="match status" value="1"/>
</dbReference>
<evidence type="ECO:0000313" key="1">
    <source>
        <dbReference type="EMBL" id="PZG40055.1"/>
    </source>
</evidence>
<dbReference type="RefSeq" id="WP_111169457.1">
    <property type="nucleotide sequence ID" value="NZ_POUA01000192.1"/>
</dbReference>
<evidence type="ECO:0000313" key="2">
    <source>
        <dbReference type="Proteomes" id="UP000248544"/>
    </source>
</evidence>